<reference evidence="1" key="1">
    <citation type="submission" date="2021-06" db="EMBL/GenBank/DDBJ databases">
        <authorList>
            <person name="Kallberg Y."/>
            <person name="Tangrot J."/>
            <person name="Rosling A."/>
        </authorList>
    </citation>
    <scope>NUCLEOTIDE SEQUENCE</scope>
    <source>
        <strain evidence="1">28 12/20/2015</strain>
    </source>
</reference>
<feature type="non-terminal residue" evidence="1">
    <location>
        <position position="140"/>
    </location>
</feature>
<name>A0ACA9QKN3_9GLOM</name>
<organism evidence="1 2">
    <name type="scientific">Cetraspora pellucida</name>
    <dbReference type="NCBI Taxonomy" id="1433469"/>
    <lineage>
        <taxon>Eukaryota</taxon>
        <taxon>Fungi</taxon>
        <taxon>Fungi incertae sedis</taxon>
        <taxon>Mucoromycota</taxon>
        <taxon>Glomeromycotina</taxon>
        <taxon>Glomeromycetes</taxon>
        <taxon>Diversisporales</taxon>
        <taxon>Gigasporaceae</taxon>
        <taxon>Cetraspora</taxon>
    </lineage>
</organism>
<evidence type="ECO:0000313" key="1">
    <source>
        <dbReference type="EMBL" id="CAG8749491.1"/>
    </source>
</evidence>
<gene>
    <name evidence="1" type="ORF">SPELUC_LOCUS14388</name>
</gene>
<comment type="caution">
    <text evidence="1">The sequence shown here is derived from an EMBL/GenBank/DDBJ whole genome shotgun (WGS) entry which is preliminary data.</text>
</comment>
<sequence>MSIELRLANRRKRLEKKNEDIAKLAKETEELEKKDEAERAKREAEDKRTLSPTRRGRKDNADLNFQPNLEISRKKKKLQDLIEGTEKKEGQKECKARMEKLENEAAESEKLLQEVEECKNDIEKFNSAEYRKNLLDKLNE</sequence>
<dbReference type="Proteomes" id="UP000789366">
    <property type="component" value="Unassembled WGS sequence"/>
</dbReference>
<dbReference type="EMBL" id="CAJVPW010042040">
    <property type="protein sequence ID" value="CAG8749491.1"/>
    <property type="molecule type" value="Genomic_DNA"/>
</dbReference>
<protein>
    <submittedName>
        <fullName evidence="1">3948_t:CDS:1</fullName>
    </submittedName>
</protein>
<evidence type="ECO:0000313" key="2">
    <source>
        <dbReference type="Proteomes" id="UP000789366"/>
    </source>
</evidence>
<accession>A0ACA9QKN3</accession>
<proteinExistence type="predicted"/>
<keyword evidence="2" id="KW-1185">Reference proteome</keyword>